<dbReference type="PRINTS" id="PR00032">
    <property type="entry name" value="HTHARAC"/>
</dbReference>
<keyword evidence="1" id="KW-0805">Transcription regulation</keyword>
<reference evidence="6" key="1">
    <citation type="journal article" date="2014" name="Stand. Genomic Sci.">
        <title>Complete genome sequence of Burkholderia phymatum STM815(T), a broad host range and efficient nitrogen-fixing symbiont of Mimosa species.</title>
        <authorList>
            <person name="Moulin L."/>
            <person name="Klonowska A."/>
            <person name="Caroline B."/>
            <person name="Booth K."/>
            <person name="Vriezen J.A."/>
            <person name="Melkonian R."/>
            <person name="James E.K."/>
            <person name="Young J.P."/>
            <person name="Bena G."/>
            <person name="Hauser L."/>
            <person name="Land M."/>
            <person name="Kyrpides N."/>
            <person name="Bruce D."/>
            <person name="Chain P."/>
            <person name="Copeland A."/>
            <person name="Pitluck S."/>
            <person name="Woyke T."/>
            <person name="Lizotte-Waniewski M."/>
            <person name="Bristow J."/>
            <person name="Riley M."/>
        </authorList>
    </citation>
    <scope>NUCLEOTIDE SEQUENCE [LARGE SCALE GENOMIC DNA]</scope>
    <source>
        <strain evidence="6">DSM 17167 / CIP 108236 / LMG 21445 / STM815</strain>
    </source>
</reference>
<evidence type="ECO:0000313" key="5">
    <source>
        <dbReference type="EMBL" id="ACC73999.1"/>
    </source>
</evidence>
<dbReference type="InterPro" id="IPR050204">
    <property type="entry name" value="AraC_XylS_family_regulators"/>
</dbReference>
<keyword evidence="6" id="KW-1185">Reference proteome</keyword>
<dbReference type="GO" id="GO:0043565">
    <property type="term" value="F:sequence-specific DNA binding"/>
    <property type="evidence" value="ECO:0007669"/>
    <property type="project" value="InterPro"/>
</dbReference>
<evidence type="ECO:0000256" key="1">
    <source>
        <dbReference type="ARBA" id="ARBA00023015"/>
    </source>
</evidence>
<dbReference type="EMBL" id="CP001044">
    <property type="protein sequence ID" value="ACC73999.1"/>
    <property type="molecule type" value="Genomic_DNA"/>
</dbReference>
<dbReference type="GO" id="GO:0003700">
    <property type="term" value="F:DNA-binding transcription factor activity"/>
    <property type="evidence" value="ECO:0007669"/>
    <property type="project" value="InterPro"/>
</dbReference>
<name>B2JSH9_PARP8</name>
<dbReference type="Pfam" id="PF14525">
    <property type="entry name" value="AraC_binding_2"/>
    <property type="match status" value="1"/>
</dbReference>
<dbReference type="SMART" id="SM00342">
    <property type="entry name" value="HTH_ARAC"/>
    <property type="match status" value="1"/>
</dbReference>
<dbReference type="STRING" id="391038.Bphy_4895"/>
<evidence type="ECO:0000256" key="2">
    <source>
        <dbReference type="ARBA" id="ARBA00023125"/>
    </source>
</evidence>
<dbReference type="PANTHER" id="PTHR46796:SF6">
    <property type="entry name" value="ARAC SUBFAMILY"/>
    <property type="match status" value="1"/>
</dbReference>
<dbReference type="Proteomes" id="UP000001192">
    <property type="component" value="Chromosome 2"/>
</dbReference>
<keyword evidence="2" id="KW-0238">DNA-binding</keyword>
<dbReference type="eggNOG" id="COG2207">
    <property type="taxonomic scope" value="Bacteria"/>
</dbReference>
<dbReference type="AlphaFoldDB" id="B2JSH9"/>
<dbReference type="KEGG" id="bph:Bphy_4895"/>
<dbReference type="InterPro" id="IPR020449">
    <property type="entry name" value="Tscrpt_reg_AraC-type_HTH"/>
</dbReference>
<dbReference type="SUPFAM" id="SSF46689">
    <property type="entry name" value="Homeodomain-like"/>
    <property type="match status" value="1"/>
</dbReference>
<evidence type="ECO:0000259" key="4">
    <source>
        <dbReference type="PROSITE" id="PS01124"/>
    </source>
</evidence>
<dbReference type="InterPro" id="IPR035418">
    <property type="entry name" value="AraC-bd_2"/>
</dbReference>
<organism evidence="5 6">
    <name type="scientific">Paraburkholderia phymatum (strain DSM 17167 / CIP 108236 / LMG 21445 / STM815)</name>
    <name type="common">Burkholderia phymatum</name>
    <dbReference type="NCBI Taxonomy" id="391038"/>
    <lineage>
        <taxon>Bacteria</taxon>
        <taxon>Pseudomonadati</taxon>
        <taxon>Pseudomonadota</taxon>
        <taxon>Betaproteobacteria</taxon>
        <taxon>Burkholderiales</taxon>
        <taxon>Burkholderiaceae</taxon>
        <taxon>Paraburkholderia</taxon>
    </lineage>
</organism>
<dbReference type="InterPro" id="IPR018060">
    <property type="entry name" value="HTH_AraC"/>
</dbReference>
<keyword evidence="3" id="KW-0804">Transcription</keyword>
<dbReference type="PANTHER" id="PTHR46796">
    <property type="entry name" value="HTH-TYPE TRANSCRIPTIONAL ACTIVATOR RHAS-RELATED"/>
    <property type="match status" value="1"/>
</dbReference>
<evidence type="ECO:0000256" key="3">
    <source>
        <dbReference type="ARBA" id="ARBA00023163"/>
    </source>
</evidence>
<evidence type="ECO:0000313" key="6">
    <source>
        <dbReference type="Proteomes" id="UP000001192"/>
    </source>
</evidence>
<dbReference type="InterPro" id="IPR009057">
    <property type="entry name" value="Homeodomain-like_sf"/>
</dbReference>
<dbReference type="Gene3D" id="1.10.10.60">
    <property type="entry name" value="Homeodomain-like"/>
    <property type="match status" value="1"/>
</dbReference>
<proteinExistence type="predicted"/>
<accession>B2JSH9</accession>
<feature type="domain" description="HTH araC/xylS-type" evidence="4">
    <location>
        <begin position="246"/>
        <end position="345"/>
    </location>
</feature>
<gene>
    <name evidence="5" type="ordered locus">Bphy_4895</name>
</gene>
<protein>
    <submittedName>
        <fullName evidence="5">Transcriptional regulator, AraC family</fullName>
    </submittedName>
</protein>
<dbReference type="HOGENOM" id="CLU_049704_2_2_4"/>
<dbReference type="Pfam" id="PF12833">
    <property type="entry name" value="HTH_18"/>
    <property type="match status" value="1"/>
</dbReference>
<dbReference type="PROSITE" id="PS01124">
    <property type="entry name" value="HTH_ARAC_FAMILY_2"/>
    <property type="match status" value="1"/>
</dbReference>
<sequence length="354" mass="40004">MHRENPVFRCHEFDETLDCTDSTTSVLEREMTNHIDSFKYTTSDVSVGKEFDYFHESVTRHFVPAECKCSTRENFSGEVNGHQVGQLLVGRYSAKQHIWDRTEHDVKTKPDEDIVALLLESGSGKMQQAGRKLVMGVGDIMLFDGARPFRHEVIPDSIILVRMPRSLIRSHFSAVEKFVNMKIADGKSIQPLLSGLMREAYALTEETPLLARIHLANAFINAISVALEIQSASEVNESYEGRVLFEKALSIIDARIDDQALNVAEIASALHVSDRTLSRIFAREGTTPSQTLWNRRLQKSYRLLQENVALQVTQIAFQCGFSDLSHFSRSFKRVFGSAPSQILKQRKDEHGLCT</sequence>